<sequence length="129" mass="14245">MWNNGRWMNIGVEVVCTGFVIHEEYDGAFGFKSCRSTCRIGLVANLDEIAIPMVQSANSLVVLAVANRTAERTYLLSPAMCSSGRFFLMAVGCTGSRGGDSPVTALLCRRRRFFDRCVSVSVAVILRRW</sequence>
<keyword evidence="2" id="KW-1185">Reference proteome</keyword>
<dbReference type="AlphaFoldDB" id="A0A5A7RG69"/>
<dbReference type="Proteomes" id="UP000325081">
    <property type="component" value="Unassembled WGS sequence"/>
</dbReference>
<name>A0A5A7RG69_STRAF</name>
<evidence type="ECO:0000313" key="2">
    <source>
        <dbReference type="Proteomes" id="UP000325081"/>
    </source>
</evidence>
<gene>
    <name evidence="1" type="ORF">STAS_33908</name>
</gene>
<accession>A0A5A7RG69</accession>
<comment type="caution">
    <text evidence="1">The sequence shown here is derived from an EMBL/GenBank/DDBJ whole genome shotgun (WGS) entry which is preliminary data.</text>
</comment>
<dbReference type="EMBL" id="BKCP01012514">
    <property type="protein sequence ID" value="GER56192.1"/>
    <property type="molecule type" value="Genomic_DNA"/>
</dbReference>
<reference evidence="2" key="1">
    <citation type="journal article" date="2019" name="Curr. Biol.">
        <title>Genome Sequence of Striga asiatica Provides Insight into the Evolution of Plant Parasitism.</title>
        <authorList>
            <person name="Yoshida S."/>
            <person name="Kim S."/>
            <person name="Wafula E.K."/>
            <person name="Tanskanen J."/>
            <person name="Kim Y.M."/>
            <person name="Honaas L."/>
            <person name="Yang Z."/>
            <person name="Spallek T."/>
            <person name="Conn C.E."/>
            <person name="Ichihashi Y."/>
            <person name="Cheong K."/>
            <person name="Cui S."/>
            <person name="Der J.P."/>
            <person name="Gundlach H."/>
            <person name="Jiao Y."/>
            <person name="Hori C."/>
            <person name="Ishida J.K."/>
            <person name="Kasahara H."/>
            <person name="Kiba T."/>
            <person name="Kim M.S."/>
            <person name="Koo N."/>
            <person name="Laohavisit A."/>
            <person name="Lee Y.H."/>
            <person name="Lumba S."/>
            <person name="McCourt P."/>
            <person name="Mortimer J.C."/>
            <person name="Mutuku J.M."/>
            <person name="Nomura T."/>
            <person name="Sasaki-Sekimoto Y."/>
            <person name="Seto Y."/>
            <person name="Wang Y."/>
            <person name="Wakatake T."/>
            <person name="Sakakibara H."/>
            <person name="Demura T."/>
            <person name="Yamaguchi S."/>
            <person name="Yoneyama K."/>
            <person name="Manabe R.I."/>
            <person name="Nelson D.C."/>
            <person name="Schulman A.H."/>
            <person name="Timko M.P."/>
            <person name="dePamphilis C.W."/>
            <person name="Choi D."/>
            <person name="Shirasu K."/>
        </authorList>
    </citation>
    <scope>NUCLEOTIDE SEQUENCE [LARGE SCALE GENOMIC DNA]</scope>
    <source>
        <strain evidence="2">cv. UVA1</strain>
    </source>
</reference>
<protein>
    <submittedName>
        <fullName evidence="1">RING/U-box superfamily protein</fullName>
    </submittedName>
</protein>
<organism evidence="1 2">
    <name type="scientific">Striga asiatica</name>
    <name type="common">Asiatic witchweed</name>
    <name type="synonym">Buchnera asiatica</name>
    <dbReference type="NCBI Taxonomy" id="4170"/>
    <lineage>
        <taxon>Eukaryota</taxon>
        <taxon>Viridiplantae</taxon>
        <taxon>Streptophyta</taxon>
        <taxon>Embryophyta</taxon>
        <taxon>Tracheophyta</taxon>
        <taxon>Spermatophyta</taxon>
        <taxon>Magnoliopsida</taxon>
        <taxon>eudicotyledons</taxon>
        <taxon>Gunneridae</taxon>
        <taxon>Pentapetalae</taxon>
        <taxon>asterids</taxon>
        <taxon>lamiids</taxon>
        <taxon>Lamiales</taxon>
        <taxon>Orobanchaceae</taxon>
        <taxon>Buchnereae</taxon>
        <taxon>Striga</taxon>
    </lineage>
</organism>
<proteinExistence type="predicted"/>
<evidence type="ECO:0000313" key="1">
    <source>
        <dbReference type="EMBL" id="GER56192.1"/>
    </source>
</evidence>